<dbReference type="InterPro" id="IPR001461">
    <property type="entry name" value="Aspartic_peptidase_A1"/>
</dbReference>
<evidence type="ECO:0000256" key="4">
    <source>
        <dbReference type="ARBA" id="ARBA00022750"/>
    </source>
</evidence>
<name>A0A9P5IW40_9HELO</name>
<feature type="region of interest" description="Disordered" evidence="9">
    <location>
        <begin position="475"/>
        <end position="530"/>
    </location>
</feature>
<keyword evidence="5 8" id="KW-0378">Hydrolase</keyword>
<evidence type="ECO:0000313" key="12">
    <source>
        <dbReference type="EMBL" id="KAF7953645.1"/>
    </source>
</evidence>
<dbReference type="GO" id="GO:0006508">
    <property type="term" value="P:proteolysis"/>
    <property type="evidence" value="ECO:0007669"/>
    <property type="project" value="UniProtKB-KW"/>
</dbReference>
<reference evidence="12 13" key="1">
    <citation type="journal article" date="2020" name="Genome Biol. Evol.">
        <title>Comparative genomics of Sclerotiniaceae.</title>
        <authorList>
            <person name="Valero Jimenez C.A."/>
            <person name="Steentjes M."/>
            <person name="Scholten O.E."/>
            <person name="Van Kan J.A.L."/>
        </authorList>
    </citation>
    <scope>NUCLEOTIDE SEQUENCE [LARGE SCALE GENOMIC DNA]</scope>
    <source>
        <strain evidence="12 13">MUCL 94</strain>
    </source>
</reference>
<comment type="caution">
    <text evidence="12">The sequence shown here is derived from an EMBL/GenBank/DDBJ whole genome shotgun (WGS) entry which is preliminary data.</text>
</comment>
<dbReference type="EMBL" id="RCSW01000002">
    <property type="protein sequence ID" value="KAF7953645.1"/>
    <property type="molecule type" value="Genomic_DNA"/>
</dbReference>
<dbReference type="Gene3D" id="2.40.70.10">
    <property type="entry name" value="Acid Proteases"/>
    <property type="match status" value="2"/>
</dbReference>
<feature type="compositionally biased region" description="Low complexity" evidence="9">
    <location>
        <begin position="575"/>
        <end position="590"/>
    </location>
</feature>
<accession>A0A9P5IW40</accession>
<dbReference type="InterPro" id="IPR001969">
    <property type="entry name" value="Aspartic_peptidase_AS"/>
</dbReference>
<dbReference type="GO" id="GO:0004190">
    <property type="term" value="F:aspartic-type endopeptidase activity"/>
    <property type="evidence" value="ECO:0007669"/>
    <property type="project" value="UniProtKB-KW"/>
</dbReference>
<comment type="similarity">
    <text evidence="1 8">Belongs to the peptidase A1 family.</text>
</comment>
<protein>
    <recommendedName>
        <fullName evidence="11">Peptidase A1 domain-containing protein</fullName>
    </recommendedName>
</protein>
<feature type="compositionally biased region" description="Low complexity" evidence="9">
    <location>
        <begin position="598"/>
        <end position="622"/>
    </location>
</feature>
<dbReference type="GO" id="GO:0005576">
    <property type="term" value="C:extracellular region"/>
    <property type="evidence" value="ECO:0007669"/>
    <property type="project" value="TreeGrafter"/>
</dbReference>
<keyword evidence="2 8" id="KW-0645">Protease</keyword>
<dbReference type="Pfam" id="PF00026">
    <property type="entry name" value="Asp"/>
    <property type="match status" value="1"/>
</dbReference>
<evidence type="ECO:0000256" key="1">
    <source>
        <dbReference type="ARBA" id="ARBA00007447"/>
    </source>
</evidence>
<dbReference type="GO" id="GO:0031505">
    <property type="term" value="P:fungal-type cell wall organization"/>
    <property type="evidence" value="ECO:0007669"/>
    <property type="project" value="TreeGrafter"/>
</dbReference>
<dbReference type="InterPro" id="IPR033121">
    <property type="entry name" value="PEPTIDASE_A1"/>
</dbReference>
<feature type="active site" evidence="7">
    <location>
        <position position="287"/>
    </location>
</feature>
<feature type="domain" description="Peptidase A1" evidence="11">
    <location>
        <begin position="75"/>
        <end position="392"/>
    </location>
</feature>
<evidence type="ECO:0000256" key="9">
    <source>
        <dbReference type="SAM" id="MobiDB-lite"/>
    </source>
</evidence>
<dbReference type="PROSITE" id="PS00141">
    <property type="entry name" value="ASP_PROTEASE"/>
    <property type="match status" value="1"/>
</dbReference>
<dbReference type="AlphaFoldDB" id="A0A9P5IW40"/>
<dbReference type="PRINTS" id="PR00792">
    <property type="entry name" value="PEPSIN"/>
</dbReference>
<dbReference type="PANTHER" id="PTHR47965:SF12">
    <property type="entry name" value="ASPARTIC PROTEINASE 3-RELATED"/>
    <property type="match status" value="1"/>
</dbReference>
<evidence type="ECO:0000256" key="6">
    <source>
        <dbReference type="ARBA" id="ARBA00023145"/>
    </source>
</evidence>
<dbReference type="RefSeq" id="XP_038737455.1">
    <property type="nucleotide sequence ID" value="XM_038871554.1"/>
</dbReference>
<dbReference type="PANTHER" id="PTHR47965">
    <property type="entry name" value="ASPARTYL PROTEASE-RELATED"/>
    <property type="match status" value="1"/>
</dbReference>
<dbReference type="InterPro" id="IPR021109">
    <property type="entry name" value="Peptidase_aspartic_dom_sf"/>
</dbReference>
<dbReference type="PROSITE" id="PS51767">
    <property type="entry name" value="PEPTIDASE_A1"/>
    <property type="match status" value="1"/>
</dbReference>
<evidence type="ECO:0000256" key="5">
    <source>
        <dbReference type="ARBA" id="ARBA00022801"/>
    </source>
</evidence>
<feature type="region of interest" description="Disordered" evidence="9">
    <location>
        <begin position="575"/>
        <end position="622"/>
    </location>
</feature>
<evidence type="ECO:0000256" key="3">
    <source>
        <dbReference type="ARBA" id="ARBA00022729"/>
    </source>
</evidence>
<dbReference type="SUPFAM" id="SSF50630">
    <property type="entry name" value="Acid proteases"/>
    <property type="match status" value="1"/>
</dbReference>
<evidence type="ECO:0000313" key="13">
    <source>
        <dbReference type="Proteomes" id="UP000710849"/>
    </source>
</evidence>
<keyword evidence="3 10" id="KW-0732">Signal</keyword>
<keyword evidence="6" id="KW-0865">Zymogen</keyword>
<keyword evidence="4 8" id="KW-0064">Aspartyl protease</keyword>
<feature type="chain" id="PRO_5040129324" description="Peptidase A1 domain-containing protein" evidence="10">
    <location>
        <begin position="17"/>
        <end position="641"/>
    </location>
</feature>
<sequence>MFAMITWLLLLAVAVAAFLDVEDDFENNATAKVLPNRMVDDGVFQLGVTKVAGVPNVRKRQSKSNLANPYIGDIYMITVQIGYPPQSITLSIDTGSSDVWVNPQCATSGWASFCSSYPQYDPTKSTSFVPLSQALNIAYGIGAVTGAYATDNFMMGSGPTLKKLQFGVASGSNRMFTGIMGVSWGLGLGTGYYNIIDQLALQGLTKTRAFAIDLGNVDTASGSIIFGGLDTKKYYGSLIKNPIIPFYQSPDGYPRYWINMTYFGITFPGQLPTNLTSPGYAKPVIIDSGSTLSYLPPSLVNAMLPYFPGWVSKGGGLYTIPCSFKNIAGTMDFGFAGQIIRIQLAQFIWFNGATCYGPIANAAEKTDVILGDTFMRGAYVVFDQDNANVHIAQAASCGSNVIPITSGTDGVPSMTGGCPSPAFSYGTSSYTVYPTPSVGILSSSPRSSSSTLSSRSSTTSSASLPALIITSTTSPLATSTTRTSTTSSSTSTVRLSTSPSPSLFSTSTGRVSTLPISSSSRTTSVNSSPTIFTTRSSTLLSSSSSSTSTARTSTALLLISTSTSSSLALVITKSSTPSTSTSTTKSSSSSRIPALIGSTTSSTTSTRPSSLSSSRVSSSSISCGIGCGPTTTVYITVTKSV</sequence>
<feature type="signal peptide" evidence="10">
    <location>
        <begin position="1"/>
        <end position="16"/>
    </location>
</feature>
<keyword evidence="13" id="KW-1185">Reference proteome</keyword>
<dbReference type="GeneID" id="62144633"/>
<gene>
    <name evidence="12" type="ORF">EAE97_001044</name>
</gene>
<feature type="active site" evidence="7">
    <location>
        <position position="93"/>
    </location>
</feature>
<evidence type="ECO:0000259" key="11">
    <source>
        <dbReference type="PROSITE" id="PS51767"/>
    </source>
</evidence>
<evidence type="ECO:0000256" key="10">
    <source>
        <dbReference type="SAM" id="SignalP"/>
    </source>
</evidence>
<evidence type="ECO:0000256" key="7">
    <source>
        <dbReference type="PIRSR" id="PIRSR601461-1"/>
    </source>
</evidence>
<dbReference type="GO" id="GO:0009277">
    <property type="term" value="C:fungal-type cell wall"/>
    <property type="evidence" value="ECO:0007669"/>
    <property type="project" value="TreeGrafter"/>
</dbReference>
<organism evidence="12 13">
    <name type="scientific">Botrytis byssoidea</name>
    <dbReference type="NCBI Taxonomy" id="139641"/>
    <lineage>
        <taxon>Eukaryota</taxon>
        <taxon>Fungi</taxon>
        <taxon>Dikarya</taxon>
        <taxon>Ascomycota</taxon>
        <taxon>Pezizomycotina</taxon>
        <taxon>Leotiomycetes</taxon>
        <taxon>Helotiales</taxon>
        <taxon>Sclerotiniaceae</taxon>
        <taxon>Botrytis</taxon>
    </lineage>
</organism>
<dbReference type="Proteomes" id="UP000710849">
    <property type="component" value="Unassembled WGS sequence"/>
</dbReference>
<evidence type="ECO:0000256" key="8">
    <source>
        <dbReference type="RuleBase" id="RU000454"/>
    </source>
</evidence>
<evidence type="ECO:0000256" key="2">
    <source>
        <dbReference type="ARBA" id="ARBA00022670"/>
    </source>
</evidence>
<proteinExistence type="inferred from homology"/>